<protein>
    <submittedName>
        <fullName evidence="7">LysE family transporter</fullName>
    </submittedName>
</protein>
<feature type="transmembrane region" description="Helical" evidence="6">
    <location>
        <begin position="82"/>
        <end position="103"/>
    </location>
</feature>
<keyword evidence="3 6" id="KW-0812">Transmembrane</keyword>
<feature type="transmembrane region" description="Helical" evidence="6">
    <location>
        <begin position="53"/>
        <end position="76"/>
    </location>
</feature>
<evidence type="ECO:0000256" key="3">
    <source>
        <dbReference type="ARBA" id="ARBA00022692"/>
    </source>
</evidence>
<dbReference type="RefSeq" id="WP_283173781.1">
    <property type="nucleotide sequence ID" value="NZ_JAPNOA010000027.1"/>
</dbReference>
<evidence type="ECO:0000313" key="7">
    <source>
        <dbReference type="EMBL" id="MCY0965568.1"/>
    </source>
</evidence>
<dbReference type="GO" id="GO:0005886">
    <property type="term" value="C:plasma membrane"/>
    <property type="evidence" value="ECO:0007669"/>
    <property type="project" value="UniProtKB-SubCell"/>
</dbReference>
<dbReference type="GO" id="GO:0015171">
    <property type="term" value="F:amino acid transmembrane transporter activity"/>
    <property type="evidence" value="ECO:0007669"/>
    <property type="project" value="TreeGrafter"/>
</dbReference>
<accession>A0A9X3EDG4</accession>
<dbReference type="InterPro" id="IPR001123">
    <property type="entry name" value="LeuE-type"/>
</dbReference>
<feature type="transmembrane region" description="Helical" evidence="6">
    <location>
        <begin position="194"/>
        <end position="213"/>
    </location>
</feature>
<evidence type="ECO:0000256" key="5">
    <source>
        <dbReference type="ARBA" id="ARBA00023136"/>
    </source>
</evidence>
<keyword evidence="8" id="KW-1185">Reference proteome</keyword>
<dbReference type="Proteomes" id="UP001150830">
    <property type="component" value="Unassembled WGS sequence"/>
</dbReference>
<reference evidence="7" key="1">
    <citation type="submission" date="2022-11" db="EMBL/GenBank/DDBJ databases">
        <title>Parathalassolutuus dongxingensis gen. nov., sp. nov., a novel member of family Oceanospirillaceae isolated from a coastal shrimp pond in Guangxi, China.</title>
        <authorList>
            <person name="Chen H."/>
        </authorList>
    </citation>
    <scope>NUCLEOTIDE SEQUENCE</scope>
    <source>
        <strain evidence="7">G-43</strain>
    </source>
</reference>
<dbReference type="PANTHER" id="PTHR30086">
    <property type="entry name" value="ARGININE EXPORTER PROTEIN ARGO"/>
    <property type="match status" value="1"/>
</dbReference>
<dbReference type="PANTHER" id="PTHR30086:SF20">
    <property type="entry name" value="ARGININE EXPORTER PROTEIN ARGO-RELATED"/>
    <property type="match status" value="1"/>
</dbReference>
<dbReference type="Pfam" id="PF01810">
    <property type="entry name" value="LysE"/>
    <property type="match status" value="1"/>
</dbReference>
<proteinExistence type="predicted"/>
<organism evidence="7 8">
    <name type="scientific">Parathalassolituus penaei</name>
    <dbReference type="NCBI Taxonomy" id="2997323"/>
    <lineage>
        <taxon>Bacteria</taxon>
        <taxon>Pseudomonadati</taxon>
        <taxon>Pseudomonadota</taxon>
        <taxon>Gammaproteobacteria</taxon>
        <taxon>Oceanospirillales</taxon>
        <taxon>Oceanospirillaceae</taxon>
        <taxon>Parathalassolituus</taxon>
    </lineage>
</organism>
<evidence type="ECO:0000256" key="1">
    <source>
        <dbReference type="ARBA" id="ARBA00004651"/>
    </source>
</evidence>
<gene>
    <name evidence="7" type="ORF">OUO13_10240</name>
</gene>
<evidence type="ECO:0000313" key="8">
    <source>
        <dbReference type="Proteomes" id="UP001150830"/>
    </source>
</evidence>
<feature type="transmembrane region" description="Helical" evidence="6">
    <location>
        <begin position="20"/>
        <end position="41"/>
    </location>
</feature>
<sequence>MNAVTFNIGADVVTTLQPAITGLLVTLSLIVAIGAQNLWVLQKSLRHENPKTIALVGIGLDIVLMTIGVFGVNYVQQKIPDFVPVMTWLGILLLISLAIQAMARALHAEDEHHLALDGGPQVSPWRSAGELMALSLLNPHVYLDTIVLIGSVGARQSNPWLFLVGASLASTIWFSLLVFGSMRLRPWLTSPARWRVLDLTTALILLLVAASLVPL</sequence>
<dbReference type="EMBL" id="JAPNOA010000027">
    <property type="protein sequence ID" value="MCY0965568.1"/>
    <property type="molecule type" value="Genomic_DNA"/>
</dbReference>
<keyword evidence="4 6" id="KW-1133">Transmembrane helix</keyword>
<evidence type="ECO:0000256" key="4">
    <source>
        <dbReference type="ARBA" id="ARBA00022989"/>
    </source>
</evidence>
<dbReference type="AlphaFoldDB" id="A0A9X3EDG4"/>
<keyword evidence="2" id="KW-1003">Cell membrane</keyword>
<name>A0A9X3EDG4_9GAMM</name>
<comment type="subcellular location">
    <subcellularLocation>
        <location evidence="1">Cell membrane</location>
        <topology evidence="1">Multi-pass membrane protein</topology>
    </subcellularLocation>
</comment>
<evidence type="ECO:0000256" key="2">
    <source>
        <dbReference type="ARBA" id="ARBA00022475"/>
    </source>
</evidence>
<evidence type="ECO:0000256" key="6">
    <source>
        <dbReference type="SAM" id="Phobius"/>
    </source>
</evidence>
<feature type="transmembrane region" description="Helical" evidence="6">
    <location>
        <begin position="160"/>
        <end position="182"/>
    </location>
</feature>
<keyword evidence="5 6" id="KW-0472">Membrane</keyword>
<comment type="caution">
    <text evidence="7">The sequence shown here is derived from an EMBL/GenBank/DDBJ whole genome shotgun (WGS) entry which is preliminary data.</text>
</comment>
<feature type="transmembrane region" description="Helical" evidence="6">
    <location>
        <begin position="131"/>
        <end position="154"/>
    </location>
</feature>